<sequence>MAAVRTINDIKACDACAKSKRKCGRELPVCQRCVARRRACVYPTPKPRNFVLLAEDDIPLTQHQSLAPLRVAPEPSLYYDPLGLDDDALRVLLGYDVLLSSSMQPYAATEPIPPQGAPNWTSPIATNLFHFSNEQQPSQDMASQCSWFLSPESWTLVTTGHIYQLSALTRGADVLADHIISTLKSWLSSWVSRGDCPFVHSTLYSDRMPRCVADAYSTLALYSVRTPENRIMVRRLFHERMLRLVQEGASPDKEHHHYQHLLGRMQRAERGLPVGTAEDGEEAARLFFPEGREVLVRLAHVQALLVYQIVGFFDGEICLRRHAEALVPTLNAWLEDLLSAARTATSNPLLPILGFDGSSAVAPLAHTMGLGTPPGTSVTVEPNDGSGGSQGLGVLTQKEEDMQWRLWAVVESVRRTWTVACLAQAAYTTAYSGDAISHGRLQLTLTAGAWDAPSSFAWRRSLGKDSFRGSAAEGAAAEAARGGRGGGKAQQQPRQLVDLHDLLAKTRPDEVDEFGKLAGEAAFGLDAMERWGVDISATP</sequence>
<evidence type="ECO:0000256" key="5">
    <source>
        <dbReference type="ARBA" id="ARBA00023242"/>
    </source>
</evidence>
<evidence type="ECO:0000313" key="9">
    <source>
        <dbReference type="Proteomes" id="UP000008782"/>
    </source>
</evidence>
<dbReference type="Proteomes" id="UP000008782">
    <property type="component" value="Unassembled WGS sequence"/>
</dbReference>
<evidence type="ECO:0000259" key="7">
    <source>
        <dbReference type="PROSITE" id="PS50048"/>
    </source>
</evidence>
<dbReference type="EMBL" id="GG697331">
    <property type="protein sequence ID" value="EFQ25179.1"/>
    <property type="molecule type" value="Genomic_DNA"/>
</dbReference>
<dbReference type="Pfam" id="PF00172">
    <property type="entry name" value="Zn_clus"/>
    <property type="match status" value="1"/>
</dbReference>
<dbReference type="CDD" id="cd00067">
    <property type="entry name" value="GAL4"/>
    <property type="match status" value="1"/>
</dbReference>
<dbReference type="VEuPathDB" id="FungiDB:GLRG_00323"/>
<name>E3Q278_COLGM</name>
<dbReference type="GO" id="GO:0008270">
    <property type="term" value="F:zinc ion binding"/>
    <property type="evidence" value="ECO:0007669"/>
    <property type="project" value="InterPro"/>
</dbReference>
<keyword evidence="3" id="KW-0805">Transcription regulation</keyword>
<protein>
    <recommendedName>
        <fullName evidence="7">Zn(2)-C6 fungal-type domain-containing protein</fullName>
    </recommendedName>
</protein>
<dbReference type="OrthoDB" id="5355161at2759"/>
<keyword evidence="1" id="KW-0479">Metal-binding</keyword>
<dbReference type="SMART" id="SM00066">
    <property type="entry name" value="GAL4"/>
    <property type="match status" value="1"/>
</dbReference>
<keyword evidence="5" id="KW-0539">Nucleus</keyword>
<dbReference type="InterPro" id="IPR036864">
    <property type="entry name" value="Zn2-C6_fun-type_DNA-bd_sf"/>
</dbReference>
<proteinExistence type="predicted"/>
<keyword evidence="4" id="KW-0804">Transcription</keyword>
<accession>E3Q278</accession>
<evidence type="ECO:0000256" key="1">
    <source>
        <dbReference type="ARBA" id="ARBA00022723"/>
    </source>
</evidence>
<dbReference type="GeneID" id="24405688"/>
<dbReference type="PROSITE" id="PS00463">
    <property type="entry name" value="ZN2_CY6_FUNGAL_1"/>
    <property type="match status" value="1"/>
</dbReference>
<dbReference type="eggNOG" id="ENOG502SPBP">
    <property type="taxonomic scope" value="Eukaryota"/>
</dbReference>
<organism evidence="9">
    <name type="scientific">Colletotrichum graminicola (strain M1.001 / M2 / FGSC 10212)</name>
    <name type="common">Maize anthracnose fungus</name>
    <name type="synonym">Glomerella graminicola</name>
    <dbReference type="NCBI Taxonomy" id="645133"/>
    <lineage>
        <taxon>Eukaryota</taxon>
        <taxon>Fungi</taxon>
        <taxon>Dikarya</taxon>
        <taxon>Ascomycota</taxon>
        <taxon>Pezizomycotina</taxon>
        <taxon>Sordariomycetes</taxon>
        <taxon>Hypocreomycetidae</taxon>
        <taxon>Glomerellales</taxon>
        <taxon>Glomerellaceae</taxon>
        <taxon>Colletotrichum</taxon>
        <taxon>Colletotrichum graminicola species complex</taxon>
    </lineage>
</organism>
<dbReference type="InterPro" id="IPR001138">
    <property type="entry name" value="Zn2Cys6_DnaBD"/>
</dbReference>
<evidence type="ECO:0000256" key="3">
    <source>
        <dbReference type="ARBA" id="ARBA00023015"/>
    </source>
</evidence>
<reference evidence="9" key="1">
    <citation type="journal article" date="2012" name="Nat. Genet.">
        <title>Lifestyle transitions in plant pathogenic Colletotrichum fungi deciphered by genome and transcriptome analyses.</title>
        <authorList>
            <person name="O'Connell R.J."/>
            <person name="Thon M.R."/>
            <person name="Hacquard S."/>
            <person name="Amyotte S.G."/>
            <person name="Kleemann J."/>
            <person name="Torres M.F."/>
            <person name="Damm U."/>
            <person name="Buiate E.A."/>
            <person name="Epstein L."/>
            <person name="Alkan N."/>
            <person name="Altmueller J."/>
            <person name="Alvarado-Balderrama L."/>
            <person name="Bauser C.A."/>
            <person name="Becker C."/>
            <person name="Birren B.W."/>
            <person name="Chen Z."/>
            <person name="Choi J."/>
            <person name="Crouch J.A."/>
            <person name="Duvick J.P."/>
            <person name="Farman M.A."/>
            <person name="Gan P."/>
            <person name="Heiman D."/>
            <person name="Henrissat B."/>
            <person name="Howard R.J."/>
            <person name="Kabbage M."/>
            <person name="Koch C."/>
            <person name="Kracher B."/>
            <person name="Kubo Y."/>
            <person name="Law A.D."/>
            <person name="Lebrun M.-H."/>
            <person name="Lee Y.-H."/>
            <person name="Miyara I."/>
            <person name="Moore N."/>
            <person name="Neumann U."/>
            <person name="Nordstroem K."/>
            <person name="Panaccione D.G."/>
            <person name="Panstruga R."/>
            <person name="Place M."/>
            <person name="Proctor R.H."/>
            <person name="Prusky D."/>
            <person name="Rech G."/>
            <person name="Reinhardt R."/>
            <person name="Rollins J.A."/>
            <person name="Rounsley S."/>
            <person name="Schardl C.L."/>
            <person name="Schwartz D.C."/>
            <person name="Shenoy N."/>
            <person name="Shirasu K."/>
            <person name="Sikhakolli U.R."/>
            <person name="Stueber K."/>
            <person name="Sukno S.A."/>
            <person name="Sweigard J.A."/>
            <person name="Takano Y."/>
            <person name="Takahara H."/>
            <person name="Trail F."/>
            <person name="van der Does H.C."/>
            <person name="Voll L.M."/>
            <person name="Will I."/>
            <person name="Young S."/>
            <person name="Zeng Q."/>
            <person name="Zhang J."/>
            <person name="Zhou S."/>
            <person name="Dickman M.B."/>
            <person name="Schulze-Lefert P."/>
            <person name="Ver Loren van Themaat E."/>
            <person name="Ma L.-J."/>
            <person name="Vaillancourt L.J."/>
        </authorList>
    </citation>
    <scope>NUCLEOTIDE SEQUENCE [LARGE SCALE GENOMIC DNA]</scope>
    <source>
        <strain evidence="9">M1.001 / M2 / FGSC 10212</strain>
    </source>
</reference>
<evidence type="ECO:0000313" key="8">
    <source>
        <dbReference type="EMBL" id="EFQ25179.1"/>
    </source>
</evidence>
<dbReference type="GO" id="GO:0000981">
    <property type="term" value="F:DNA-binding transcription factor activity, RNA polymerase II-specific"/>
    <property type="evidence" value="ECO:0007669"/>
    <property type="project" value="InterPro"/>
</dbReference>
<dbReference type="HOGENOM" id="CLU_024655_0_0_1"/>
<dbReference type="STRING" id="645133.E3Q278"/>
<dbReference type="PANTHER" id="PTHR47660">
    <property type="entry name" value="TRANSCRIPTION FACTOR WITH C2H2 AND ZN(2)-CYS(6) DNA BINDING DOMAIN (EUROFUNG)-RELATED-RELATED"/>
    <property type="match status" value="1"/>
</dbReference>
<gene>
    <name evidence="8" type="ORF">GLRG_00323</name>
</gene>
<dbReference type="PANTHER" id="PTHR47660:SF3">
    <property type="entry name" value="FINGER DOMAIN PROTEIN, PUTATIVE (AFU_ORTHOLOGUE AFUA_4G03310)-RELATED"/>
    <property type="match status" value="1"/>
</dbReference>
<evidence type="ECO:0000256" key="6">
    <source>
        <dbReference type="SAM" id="MobiDB-lite"/>
    </source>
</evidence>
<feature type="region of interest" description="Disordered" evidence="6">
    <location>
        <begin position="473"/>
        <end position="492"/>
    </location>
</feature>
<evidence type="ECO:0000256" key="2">
    <source>
        <dbReference type="ARBA" id="ARBA00022833"/>
    </source>
</evidence>
<dbReference type="SUPFAM" id="SSF57701">
    <property type="entry name" value="Zn2/Cys6 DNA-binding domain"/>
    <property type="match status" value="1"/>
</dbReference>
<feature type="domain" description="Zn(2)-C6 fungal-type" evidence="7">
    <location>
        <begin position="12"/>
        <end position="42"/>
    </location>
</feature>
<dbReference type="Gene3D" id="4.10.240.10">
    <property type="entry name" value="Zn(2)-C6 fungal-type DNA-binding domain"/>
    <property type="match status" value="1"/>
</dbReference>
<evidence type="ECO:0000256" key="4">
    <source>
        <dbReference type="ARBA" id="ARBA00023163"/>
    </source>
</evidence>
<keyword evidence="2" id="KW-0862">Zinc</keyword>
<dbReference type="PROSITE" id="PS50048">
    <property type="entry name" value="ZN2_CY6_FUNGAL_2"/>
    <property type="match status" value="1"/>
</dbReference>
<dbReference type="RefSeq" id="XP_008089199.1">
    <property type="nucleotide sequence ID" value="XM_008091008.1"/>
</dbReference>
<dbReference type="AlphaFoldDB" id="E3Q278"/>
<keyword evidence="9" id="KW-1185">Reference proteome</keyword>